<gene>
    <name evidence="5" type="ORF">KDK_70040</name>
</gene>
<reference evidence="6" key="1">
    <citation type="submission" date="2018-12" db="EMBL/GenBank/DDBJ databases">
        <title>Tengunoibacter tsumagoiensis gen. nov., sp. nov., Dictyobacter kobayashii sp. nov., D. alpinus sp. nov., and D. joshuensis sp. nov. and description of Dictyobacteraceae fam. nov. within the order Ktedonobacterales isolated from Tengu-no-mugimeshi.</title>
        <authorList>
            <person name="Wang C.M."/>
            <person name="Zheng Y."/>
            <person name="Sakai Y."/>
            <person name="Toyoda A."/>
            <person name="Minakuchi Y."/>
            <person name="Abe K."/>
            <person name="Yokota A."/>
            <person name="Yabe S."/>
        </authorList>
    </citation>
    <scope>NUCLEOTIDE SEQUENCE [LARGE SCALE GENOMIC DNA]</scope>
    <source>
        <strain evidence="6">Uno11</strain>
    </source>
</reference>
<keyword evidence="6" id="KW-1185">Reference proteome</keyword>
<dbReference type="InterPro" id="IPR050708">
    <property type="entry name" value="T6SS_VgrG/RHS"/>
</dbReference>
<dbReference type="GO" id="GO:0005576">
    <property type="term" value="C:extracellular region"/>
    <property type="evidence" value="ECO:0007669"/>
    <property type="project" value="UniProtKB-SubCell"/>
</dbReference>
<accession>A0A402AVV4</accession>
<keyword evidence="2" id="KW-0964">Secreted</keyword>
<dbReference type="Pfam" id="PF03534">
    <property type="entry name" value="SpvB"/>
    <property type="match status" value="1"/>
</dbReference>
<evidence type="ECO:0000256" key="1">
    <source>
        <dbReference type="ARBA" id="ARBA00004613"/>
    </source>
</evidence>
<evidence type="ECO:0008006" key="7">
    <source>
        <dbReference type="Google" id="ProtNLM"/>
    </source>
</evidence>
<dbReference type="Pfam" id="PF05593">
    <property type="entry name" value="RHS_repeat"/>
    <property type="match status" value="1"/>
</dbReference>
<dbReference type="EMBL" id="BIFS01000002">
    <property type="protein sequence ID" value="GCE23204.1"/>
    <property type="molecule type" value="Genomic_DNA"/>
</dbReference>
<dbReference type="InterPro" id="IPR032721">
    <property type="entry name" value="Toxin-deaminase"/>
</dbReference>
<evidence type="ECO:0000256" key="2">
    <source>
        <dbReference type="ARBA" id="ARBA00022525"/>
    </source>
</evidence>
<evidence type="ECO:0000313" key="5">
    <source>
        <dbReference type="EMBL" id="GCE23204.1"/>
    </source>
</evidence>
<comment type="caution">
    <text evidence="5">The sequence shown here is derived from an EMBL/GenBank/DDBJ whole genome shotgun (WGS) entry which is preliminary data.</text>
</comment>
<dbReference type="GO" id="GO:0005737">
    <property type="term" value="C:cytoplasm"/>
    <property type="evidence" value="ECO:0007669"/>
    <property type="project" value="InterPro"/>
</dbReference>
<organism evidence="5 6">
    <name type="scientific">Dictyobacter kobayashii</name>
    <dbReference type="NCBI Taxonomy" id="2014872"/>
    <lineage>
        <taxon>Bacteria</taxon>
        <taxon>Bacillati</taxon>
        <taxon>Chloroflexota</taxon>
        <taxon>Ktedonobacteria</taxon>
        <taxon>Ktedonobacterales</taxon>
        <taxon>Dictyobacteraceae</taxon>
        <taxon>Dictyobacter</taxon>
    </lineage>
</organism>
<dbReference type="InterPro" id="IPR003284">
    <property type="entry name" value="Sal_SpvB"/>
</dbReference>
<dbReference type="NCBIfam" id="TIGR01643">
    <property type="entry name" value="YD_repeat_2x"/>
    <property type="match status" value="2"/>
</dbReference>
<feature type="compositionally biased region" description="Gly residues" evidence="4">
    <location>
        <begin position="2081"/>
        <end position="2092"/>
    </location>
</feature>
<evidence type="ECO:0000256" key="3">
    <source>
        <dbReference type="ARBA" id="ARBA00023026"/>
    </source>
</evidence>
<dbReference type="RefSeq" id="WP_161977892.1">
    <property type="nucleotide sequence ID" value="NZ_BIFS01000002.1"/>
</dbReference>
<evidence type="ECO:0000313" key="6">
    <source>
        <dbReference type="Proteomes" id="UP000287188"/>
    </source>
</evidence>
<proteinExistence type="predicted"/>
<dbReference type="NCBIfam" id="TIGR03696">
    <property type="entry name" value="Rhs_assc_core"/>
    <property type="match status" value="1"/>
</dbReference>
<dbReference type="Pfam" id="PF14424">
    <property type="entry name" value="Toxin-deaminase"/>
    <property type="match status" value="1"/>
</dbReference>
<dbReference type="InterPro" id="IPR006530">
    <property type="entry name" value="YD"/>
</dbReference>
<dbReference type="PANTHER" id="PTHR32305">
    <property type="match status" value="1"/>
</dbReference>
<keyword evidence="3" id="KW-0843">Virulence</keyword>
<sequence length="2303" mass="246254">MTRSTVLASVKRGRPRSKRSLGSALWTSFFVSLIVSASLLNAVMDIPPAYAATKPTNPNPALTTPQWLKASKAVKPPDVGKYVSGHPDPTQQLITSPQHPHPTLTRSLTPQAQHIQTSDGHLVVDVLADTVSAQQVSDAGGRIQLKIVQVDAGSGGAVSGHLMLGSYQFSLFDAQGHALTTLVLAHPLTLHYRLLPQQGSLLWKSQTIVAIWNTNTPTVSTQAPSAQAQASPQTGSSKPMLLVAQKDATALSWSTATTLTSSTSVATPTPTTTAKPQGTPTTVATGTATPSAAGKVATPTATVKATPQVTATVAATVTPPLHATVTPTATPATMVPAAASSTISFSTQAPQASWGSPQNVDVGLSAGSLDYSYPISVPPGPGGFAPNLNLTYSSGSVSESHNAQGTAPWVGEGWNLSLGSITWSEQNVTPGIDNTYENVWSISDPNGISGQLIPPGYSETSTSIDSTSTYWHSAPESHARIQQVKFNNQPCWHVWLPNGMIEEFGCTNDSRQSATDVQGNFHPYRWDLNLLVDRYGNQIRVHYQQDQPIHDVRDSAISFIEYDDPTCHNANYAQSDGVTLGCSTWNPLVKIAFNAEYKADRILNTTGGCNNWSQYIRCDAPADLSGSNGLPAPKAFSDYILNNVQIQSNGHALNEYDFSYDQQPPSTFQDPLSGANESVAGYLLLRKIDEFGTDSTLHAPIVNISYIQETEHYEASDSAHHALPLGNCGPSWTPRYATNDCWLWQQTYNKYFIQNLDNGRGWNETINWSEAHGNTHGTDGGAANNALTCNPSRSSTNLCGQADDRSWSRMVVYSRTAVTNGVSSTWQYQYYVNSLSATWCPNCTYGYTWGNVNDEDYADYYNEQFTSFSTVDVTQPDGSSQQHSFYSTSGPGIATSGITCYYKYNKVANCGVSPYWGADPGLAGKEKESLNFGIDGKLLSAQTWNYLTMCPPPGVGNSAGATGLPSDVGKQYMTSQLDRNNPVVVCDPRVTQTDQYQVDGVTDQNGYQSNSNVVHKTTTYSYDGDNQGSSDVNGYDYGNVNQVDVTANDVNGNHYISKSTYYPNDNPLSSVYLTNLPALTKTQSASGTQYGCHATFYGGNSAFTTAPSLPDVTRTEDHTGYSDPSNSCNAPGPMVVNQATYDASGTPVATLDPDSHKGCTNGASQYTACASYDGFGTHLTKAYNARNQLVQADYNSTAAGGYGQWVMATKDTNGQSTAYQYDVLGRLTAVAAPDDTLTSPTTTSTYKNTCSQGSTAPCLELDTTTRVVSGGTQTVTTQQWFDGQGRLIETKAPGPNLLSKVPRIPSTLITYTIYDSMGRATTRSLPYAVSALTGTGYVTPDLSQARTVTNYDGLGRQLGSATYQDASTIKLSTSVAYTVAQGLPSFTQNPTLPFERTTTLDAYNHQAVSYTDAIGRQRYTQVFSGTGPSYTVVRTIRYDRDVVGNLYATLTYDATTTQQAFQNATYDGVGRKVGMSDSDSGNNWVYSYDGDSNLVSQTDPRGTSTYVSYDVLNRPLCKGTTSAAVNPCSSSAYATFFYDSYDNSSNTGVSFPSGCTAPTGSFASDPIGKETADTFRATAGSGWRCSGYDERGRPDQNSLSVTADGTTTTQTVNASYNDAGQVTTLNYPDGELVTSQYDNNDYLRSVYFGGAGVTNPVTFLVGQVSYTNAGQLSGMAFGGSAVPTSVPTPVFSTSLSYDGIQRPLTSTASRSGTTFWNQTRTYDNVGNVINLSTTVPTTTNGTKTDSQSFCYDDLNRLVWSGNTGTPTGGNHCGLAPNGTTVSAYQQSYSYDALDRLTNGPSGSETYGTFPAHGAVTLGNVPNQYASYDAMGNMTCRNVDTTSGHGCDAAQSGAIMTYDNDGRLATWVAPNGTVASDQFLYDNSGQRVLQRASNTVGSTTTTSDTISFDGYTDVTITGGTTSTTKYYSVGGKTVAMRQDGTFFSYLMPDFLGSNSINLRADGSVQAVQLFSPFGSTRYSDGTMLSPFNFTGQRLDTQTGLLYFNARYYDANSGRFTSADNVETNGSGLDPFAYVKGNPETFIDPTGHGRCPSPDSCGVGAPTYDPPPPPSSDPPSSNPPVNGSGGSSSGGNGGVCPYQATCPGNNNSANGSSDVPATSDPATRNGVCHYDCWVDVASGTMLFLTLVDPFLLIVDALDAQAVANTVQEDTYPGQLSEQQLKNWVNAIKQANNIGKNRNVAALTFDIEGEQGNGWASSGPDFDGSSKPTNPYFPARPTGNNQRDEDSEYKLLNNLAQTLNPTRAKVSNIIGRIDLYSERTPCSSCRDVIWDFEKMFPKIDVYVWYK</sequence>
<dbReference type="Proteomes" id="UP000287188">
    <property type="component" value="Unassembled WGS sequence"/>
</dbReference>
<name>A0A402AVV4_9CHLR</name>
<dbReference type="InterPro" id="IPR031325">
    <property type="entry name" value="RHS_repeat"/>
</dbReference>
<comment type="subcellular location">
    <subcellularLocation>
        <location evidence="1">Secreted</location>
    </subcellularLocation>
</comment>
<evidence type="ECO:0000256" key="4">
    <source>
        <dbReference type="SAM" id="MobiDB-lite"/>
    </source>
</evidence>
<feature type="compositionally biased region" description="Pro residues" evidence="4">
    <location>
        <begin position="2062"/>
        <end position="2076"/>
    </location>
</feature>
<dbReference type="Gene3D" id="2.180.10.10">
    <property type="entry name" value="RHS repeat-associated core"/>
    <property type="match status" value="1"/>
</dbReference>
<dbReference type="InterPro" id="IPR022385">
    <property type="entry name" value="Rhs_assc_core"/>
</dbReference>
<feature type="region of interest" description="Disordered" evidence="4">
    <location>
        <begin position="2042"/>
        <end position="2092"/>
    </location>
</feature>
<feature type="region of interest" description="Disordered" evidence="4">
    <location>
        <begin position="259"/>
        <end position="293"/>
    </location>
</feature>
<feature type="region of interest" description="Disordered" evidence="4">
    <location>
        <begin position="2209"/>
        <end position="2242"/>
    </location>
</feature>
<dbReference type="PANTHER" id="PTHR32305:SF17">
    <property type="entry name" value="TRNA NUCLEASE WAPA"/>
    <property type="match status" value="1"/>
</dbReference>
<protein>
    <recommendedName>
        <fullName evidence="7">Intein C-terminal splicing domain-containing protein</fullName>
    </recommendedName>
</protein>